<evidence type="ECO:0000256" key="1">
    <source>
        <dbReference type="ARBA" id="ARBA00022598"/>
    </source>
</evidence>
<dbReference type="FunFam" id="3.40.50.620:FF:000093">
    <property type="entry name" value="Glutamyl-Q tRNA(Asp) synthetase"/>
    <property type="match status" value="1"/>
</dbReference>
<dbReference type="GO" id="GO:0005829">
    <property type="term" value="C:cytosol"/>
    <property type="evidence" value="ECO:0007669"/>
    <property type="project" value="TreeGrafter"/>
</dbReference>
<feature type="binding site" evidence="7">
    <location>
        <position position="267"/>
    </location>
    <ligand>
        <name>ATP</name>
        <dbReference type="ChEBI" id="CHEBI:30616"/>
    </ligand>
</feature>
<feature type="binding site" evidence="7">
    <location>
        <begin position="46"/>
        <end position="50"/>
    </location>
    <ligand>
        <name>L-glutamate</name>
        <dbReference type="ChEBI" id="CHEBI:29985"/>
    </ligand>
</feature>
<dbReference type="Proteomes" id="UP000294065">
    <property type="component" value="Unassembled WGS sequence"/>
</dbReference>
<comment type="cofactor">
    <cofactor evidence="7">
        <name>Zn(2+)</name>
        <dbReference type="ChEBI" id="CHEBI:29105"/>
    </cofactor>
    <text evidence="7">Binds 1 zinc ion per subunit.</text>
</comment>
<feature type="binding site" evidence="7">
    <location>
        <position position="208"/>
    </location>
    <ligand>
        <name>L-glutamate</name>
        <dbReference type="ChEBI" id="CHEBI:29985"/>
    </ligand>
</feature>
<keyword evidence="2 7" id="KW-0479">Metal-binding</keyword>
<feature type="domain" description="Glutamyl/glutaminyl-tRNA synthetase class Ib catalytic" evidence="9">
    <location>
        <begin position="46"/>
        <end position="275"/>
    </location>
</feature>
<dbReference type="GO" id="GO:0006424">
    <property type="term" value="P:glutamyl-tRNA aminoacylation"/>
    <property type="evidence" value="ECO:0007669"/>
    <property type="project" value="InterPro"/>
</dbReference>
<organism evidence="10 11">
    <name type="scientific">Acinetobacter pittii</name>
    <name type="common">Acinetobacter genomosp. 3</name>
    <dbReference type="NCBI Taxonomy" id="48296"/>
    <lineage>
        <taxon>Bacteria</taxon>
        <taxon>Pseudomonadati</taxon>
        <taxon>Pseudomonadota</taxon>
        <taxon>Gammaproteobacteria</taxon>
        <taxon>Moraxellales</taxon>
        <taxon>Moraxellaceae</taxon>
        <taxon>Acinetobacter</taxon>
        <taxon>Acinetobacter calcoaceticus/baumannii complex</taxon>
    </lineage>
</organism>
<evidence type="ECO:0000256" key="3">
    <source>
        <dbReference type="ARBA" id="ARBA00022741"/>
    </source>
</evidence>
<feature type="short sequence motif" description="'KMSKS' region" evidence="7">
    <location>
        <begin position="264"/>
        <end position="268"/>
    </location>
</feature>
<evidence type="ECO:0000256" key="7">
    <source>
        <dbReference type="HAMAP-Rule" id="MF_01428"/>
    </source>
</evidence>
<feature type="binding site" evidence="7">
    <location>
        <position position="82"/>
    </location>
    <ligand>
        <name>L-glutamate</name>
        <dbReference type="ChEBI" id="CHEBI:29985"/>
    </ligand>
</feature>
<dbReference type="NCBIfam" id="TIGR03838">
    <property type="entry name" value="queuosine_YadB"/>
    <property type="match status" value="1"/>
</dbReference>
<feature type="short sequence motif" description="'HIGH' region" evidence="7">
    <location>
        <begin position="49"/>
        <end position="59"/>
    </location>
</feature>
<dbReference type="GO" id="GO:0006400">
    <property type="term" value="P:tRNA modification"/>
    <property type="evidence" value="ECO:0007669"/>
    <property type="project" value="InterPro"/>
</dbReference>
<dbReference type="NCBIfam" id="NF004314">
    <property type="entry name" value="PRK05710.1-3"/>
    <property type="match status" value="1"/>
</dbReference>
<dbReference type="InterPro" id="IPR049940">
    <property type="entry name" value="GluQ/Sye"/>
</dbReference>
<evidence type="ECO:0000256" key="5">
    <source>
        <dbReference type="ARBA" id="ARBA00022840"/>
    </source>
</evidence>
<feature type="binding site" evidence="7">
    <location>
        <position position="155"/>
    </location>
    <ligand>
        <name>Zn(2+)</name>
        <dbReference type="ChEBI" id="CHEBI:29105"/>
    </ligand>
</feature>
<comment type="caution">
    <text evidence="10">The sequence shown here is derived from an EMBL/GenBank/DDBJ whole genome shotgun (WGS) entry which is preliminary data.</text>
</comment>
<keyword evidence="3 7" id="KW-0547">Nucleotide-binding</keyword>
<dbReference type="RefSeq" id="WP_130174234.1">
    <property type="nucleotide sequence ID" value="NZ_CAJHHG010000010.1"/>
</dbReference>
<evidence type="ECO:0000313" key="11">
    <source>
        <dbReference type="Proteomes" id="UP000294065"/>
    </source>
</evidence>
<dbReference type="InterPro" id="IPR020058">
    <property type="entry name" value="Glu/Gln-tRNA-synth_Ib_cat-dom"/>
</dbReference>
<dbReference type="GO" id="GO:0008270">
    <property type="term" value="F:zinc ion binding"/>
    <property type="evidence" value="ECO:0007669"/>
    <property type="project" value="UniProtKB-UniRule"/>
</dbReference>
<evidence type="ECO:0000256" key="4">
    <source>
        <dbReference type="ARBA" id="ARBA00022833"/>
    </source>
</evidence>
<feature type="binding site" evidence="7">
    <location>
        <position position="151"/>
    </location>
    <ligand>
        <name>Zn(2+)</name>
        <dbReference type="ChEBI" id="CHEBI:29105"/>
    </ligand>
</feature>
<proteinExistence type="inferred from homology"/>
<keyword evidence="1 7" id="KW-0436">Ligase</keyword>
<dbReference type="SUPFAM" id="SSF52374">
    <property type="entry name" value="Nucleotidylyl transferase"/>
    <property type="match status" value="1"/>
</dbReference>
<evidence type="ECO:0000256" key="6">
    <source>
        <dbReference type="ARBA" id="ARBA00023146"/>
    </source>
</evidence>
<reference evidence="10 11" key="1">
    <citation type="submission" date="2019-02" db="EMBL/GenBank/DDBJ databases">
        <title>The Batch Genome Submission of Acinetobacter spp. strains.</title>
        <authorList>
            <person name="Qin J."/>
            <person name="Hu Y."/>
            <person name="Ye H."/>
            <person name="Wei L."/>
            <person name="Feng Y."/>
            <person name="Zong Z."/>
        </authorList>
    </citation>
    <scope>NUCLEOTIDE SEQUENCE [LARGE SCALE GENOMIC DNA]</scope>
    <source>
        <strain evidence="10 11">WCHAP100012</strain>
    </source>
</reference>
<dbReference type="Pfam" id="PF00749">
    <property type="entry name" value="tRNA-synt_1c"/>
    <property type="match status" value="1"/>
</dbReference>
<dbReference type="HAMAP" id="MF_01428">
    <property type="entry name" value="Glu_Q_tRNA_synth"/>
    <property type="match status" value="1"/>
</dbReference>
<dbReference type="EC" id="6.1.1.-" evidence="7"/>
<dbReference type="PANTHER" id="PTHR43311">
    <property type="entry name" value="GLUTAMATE--TRNA LIGASE"/>
    <property type="match status" value="1"/>
</dbReference>
<dbReference type="GO" id="GO:0005524">
    <property type="term" value="F:ATP binding"/>
    <property type="evidence" value="ECO:0007669"/>
    <property type="project" value="UniProtKB-KW"/>
</dbReference>
<comment type="similarity">
    <text evidence="7">Belongs to the class-I aminoacyl-tRNA synthetase family. GluQ subfamily.</text>
</comment>
<sequence>MTVDNSPAEHNSAVVQQLNRLPEKHSFSLAQRRNNVPLNRCLYSGRFAPSPTGPLHFGSLITAVASYCDAKAHQGKWLVRVEDTDIPRIYPGSEEHILTSLEAFQFEPDAEIIFQKNRLDIYESVLDQLKKEGLIYACQCTRKMLGSNAIYAGTCRDLNLDFQGQAIRVKVQDQQICFDDRLQGHHCSNLQHDLGDFVLKRRDGIINYQLAVVVDDYLQGITHVVRGADLLDNTERQIWLSQLLGYPQLSYMHLPLAMNDQGQKLSKQNLAQALDLSKAPELLQKAILALGQPNVDLDQPRLMLKQAVAQWNVNLIPHGQELSGTYL</sequence>
<feature type="binding site" evidence="7">
    <location>
        <position position="140"/>
    </location>
    <ligand>
        <name>Zn(2+)</name>
        <dbReference type="ChEBI" id="CHEBI:29105"/>
    </ligand>
</feature>
<dbReference type="InterPro" id="IPR014729">
    <property type="entry name" value="Rossmann-like_a/b/a_fold"/>
</dbReference>
<dbReference type="InterPro" id="IPR022380">
    <property type="entry name" value="Glu-Q_tRNA(Asp)_Synthase"/>
</dbReference>
<protein>
    <recommendedName>
        <fullName evidence="7">Glutamyl-Q tRNA(Asp) synthetase</fullName>
        <shortName evidence="7">Glu-Q-RSs</shortName>
        <ecNumber evidence="7">6.1.1.-</ecNumber>
    </recommendedName>
</protein>
<feature type="binding site" evidence="7">
    <location>
        <position position="138"/>
    </location>
    <ligand>
        <name>Zn(2+)</name>
        <dbReference type="ChEBI" id="CHEBI:29105"/>
    </ligand>
</feature>
<dbReference type="EMBL" id="SGTH01000010">
    <property type="protein sequence ID" value="RZH25175.1"/>
    <property type="molecule type" value="Genomic_DNA"/>
</dbReference>
<keyword evidence="4 7" id="KW-0862">Zinc</keyword>
<keyword evidence="6 7" id="KW-0030">Aminoacyl-tRNA synthetase</keyword>
<dbReference type="Gene3D" id="3.40.50.620">
    <property type="entry name" value="HUPs"/>
    <property type="match status" value="1"/>
</dbReference>
<keyword evidence="8" id="KW-0648">Protein biosynthesis</keyword>
<evidence type="ECO:0000313" key="10">
    <source>
        <dbReference type="EMBL" id="RZH25175.1"/>
    </source>
</evidence>
<evidence type="ECO:0000256" key="2">
    <source>
        <dbReference type="ARBA" id="ARBA00022723"/>
    </source>
</evidence>
<dbReference type="GO" id="GO:0004818">
    <property type="term" value="F:glutamate-tRNA ligase activity"/>
    <property type="evidence" value="ECO:0007669"/>
    <property type="project" value="TreeGrafter"/>
</dbReference>
<dbReference type="InterPro" id="IPR000924">
    <property type="entry name" value="Glu/Gln-tRNA-synth"/>
</dbReference>
<keyword evidence="5 7" id="KW-0067">ATP-binding</keyword>
<evidence type="ECO:0000259" key="9">
    <source>
        <dbReference type="Pfam" id="PF00749"/>
    </source>
</evidence>
<name>A0AAE8G7K0_ACIPI</name>
<gene>
    <name evidence="7" type="primary">gluQ</name>
    <name evidence="10" type="ORF">EXD98_18075</name>
</gene>
<dbReference type="PANTHER" id="PTHR43311:SF1">
    <property type="entry name" value="GLUTAMYL-Q TRNA(ASP) SYNTHETASE"/>
    <property type="match status" value="1"/>
</dbReference>
<accession>A0AAE8G7K0</accession>
<dbReference type="AlphaFoldDB" id="A0AAE8G7K0"/>
<feature type="binding site" evidence="7">
    <location>
        <position position="226"/>
    </location>
    <ligand>
        <name>L-glutamate</name>
        <dbReference type="ChEBI" id="CHEBI:29985"/>
    </ligand>
</feature>
<dbReference type="PRINTS" id="PR00987">
    <property type="entry name" value="TRNASYNTHGLU"/>
</dbReference>
<comment type="function">
    <text evidence="7">Catalyzes the tRNA-independent activation of glutamate in presence of ATP and the subsequent transfer of glutamate onto a tRNA(Asp). Glutamate is transferred on the 2-amino-5-(4,5-dihydroxy-2-cyclopenten-1-yl) moiety of the queuosine in the wobble position of the QUC anticodon.</text>
</comment>
<evidence type="ECO:0000256" key="8">
    <source>
        <dbReference type="RuleBase" id="RU363037"/>
    </source>
</evidence>